<dbReference type="EMBL" id="JAHESD010000001">
    <property type="protein sequence ID" value="MBT1701679.1"/>
    <property type="molecule type" value="Genomic_DNA"/>
</dbReference>
<proteinExistence type="inferred from homology"/>
<dbReference type="PANTHER" id="PTHR23416">
    <property type="entry name" value="SIALIC ACID SYNTHASE-RELATED"/>
    <property type="match status" value="1"/>
</dbReference>
<dbReference type="CDD" id="cd04647">
    <property type="entry name" value="LbH_MAT_like"/>
    <property type="match status" value="1"/>
</dbReference>
<dbReference type="Proteomes" id="UP000772618">
    <property type="component" value="Unassembled WGS sequence"/>
</dbReference>
<dbReference type="RefSeq" id="WP_254151379.1">
    <property type="nucleotide sequence ID" value="NZ_JAHESD010000001.1"/>
</dbReference>
<keyword evidence="3" id="KW-0012">Acyltransferase</keyword>
<comment type="caution">
    <text evidence="3">The sequence shown here is derived from an EMBL/GenBank/DDBJ whole genome shotgun (WGS) entry which is preliminary data.</text>
</comment>
<dbReference type="GO" id="GO:0016746">
    <property type="term" value="F:acyltransferase activity"/>
    <property type="evidence" value="ECO:0007669"/>
    <property type="project" value="UniProtKB-KW"/>
</dbReference>
<name>A0ABS5VJR6_9BACT</name>
<keyword evidence="2" id="KW-0808">Transferase</keyword>
<dbReference type="InterPro" id="IPR011004">
    <property type="entry name" value="Trimer_LpxA-like_sf"/>
</dbReference>
<reference evidence="3 4" key="1">
    <citation type="submission" date="2021-05" db="EMBL/GenBank/DDBJ databases">
        <title>A Polyphasic approach of four new species of the genus Ohtaekwangia: Ohtaekwangia histidinii sp. nov., Ohtaekwangia cretensis sp. nov., Ohtaekwangia indiensis sp. nov., Ohtaekwangia reichenbachii sp. nov. from diverse environment.</title>
        <authorList>
            <person name="Octaviana S."/>
        </authorList>
    </citation>
    <scope>NUCLEOTIDE SEQUENCE [LARGE SCALE GENOMIC DNA]</scope>
    <source>
        <strain evidence="3 4">PWU20</strain>
    </source>
</reference>
<keyword evidence="4" id="KW-1185">Reference proteome</keyword>
<evidence type="ECO:0000313" key="4">
    <source>
        <dbReference type="Proteomes" id="UP000772618"/>
    </source>
</evidence>
<accession>A0ABS5VJR6</accession>
<dbReference type="Gene3D" id="2.160.10.10">
    <property type="entry name" value="Hexapeptide repeat proteins"/>
    <property type="match status" value="1"/>
</dbReference>
<dbReference type="SUPFAM" id="SSF51161">
    <property type="entry name" value="Trimeric LpxA-like enzymes"/>
    <property type="match status" value="1"/>
</dbReference>
<comment type="similarity">
    <text evidence="1">Belongs to the transferase hexapeptide repeat family.</text>
</comment>
<evidence type="ECO:0000313" key="3">
    <source>
        <dbReference type="EMBL" id="MBT1701679.1"/>
    </source>
</evidence>
<organism evidence="3 4">
    <name type="scientific">Chryseosolibacter indicus</name>
    <dbReference type="NCBI Taxonomy" id="2782351"/>
    <lineage>
        <taxon>Bacteria</taxon>
        <taxon>Pseudomonadati</taxon>
        <taxon>Bacteroidota</taxon>
        <taxon>Cytophagia</taxon>
        <taxon>Cytophagales</taxon>
        <taxon>Chryseotaleaceae</taxon>
        <taxon>Chryseosolibacter</taxon>
    </lineage>
</organism>
<evidence type="ECO:0000256" key="1">
    <source>
        <dbReference type="ARBA" id="ARBA00007274"/>
    </source>
</evidence>
<gene>
    <name evidence="3" type="ORF">KK060_00210</name>
</gene>
<dbReference type="InterPro" id="IPR051159">
    <property type="entry name" value="Hexapeptide_acetyltransf"/>
</dbReference>
<protein>
    <submittedName>
        <fullName evidence="3">Acyltransferase</fullName>
    </submittedName>
</protein>
<dbReference type="PANTHER" id="PTHR23416:SF23">
    <property type="entry name" value="ACETYLTRANSFERASE C18B11.09C-RELATED"/>
    <property type="match status" value="1"/>
</dbReference>
<evidence type="ECO:0000256" key="2">
    <source>
        <dbReference type="ARBA" id="ARBA00022679"/>
    </source>
</evidence>
<sequence>MSLKEKIKSNPKLKKFVLSVIFRRKPYGSRVMWYIWLWLIFPKYFRRGISWRSRLDLVPFNKFSIGKYSRIEENVVINNGMGDVIIKDEVHTGIGCIIIGPVTLHKHVGLSQYVRVLGMHHGNDADVPHHYQPCTKAPIIMEEDAWIGTGSVIMGKKNGEPLVLGKYCRVGANSVVMDDVPPYSIVVGSPAKVVRVWDFETRKWVKPVNKQQEKRTDQSDSDLIDLIPEIPAFSKA</sequence>